<sequence length="127" mass="14412">MGKHKKTILFAAFFFFSNTSFSAENEMSYVFKNSSFNLTKACIEDIRAETSELSNVYVLNIAVKNNQECAEKLNTAIADNVGTEMSAFYNGILLNKSKIVGKFRTENGFRMTMNDQDLMNEILISYK</sequence>
<keyword evidence="1" id="KW-0732">Signal</keyword>
<name>A0A9J6QK24_9ENTR</name>
<evidence type="ECO:0000313" key="3">
    <source>
        <dbReference type="Proteomes" id="UP001061282"/>
    </source>
</evidence>
<keyword evidence="3" id="KW-1185">Reference proteome</keyword>
<reference evidence="2" key="1">
    <citation type="submission" date="2022-05" db="EMBL/GenBank/DDBJ databases">
        <title>Description of a novel species of Leclercia; Leclercia tamurae and the Proposal for a Novel Genus Silvania gen. nov. Containing Two Novel Species Silvania hatchlandensis sp. nov. and Silvania confinis sp. nov. Isolated from the Rhizosphere of Oak.</title>
        <authorList>
            <person name="Maddock D.W."/>
            <person name="Brady C.L."/>
            <person name="Denman S."/>
            <person name="Arnold D."/>
        </authorList>
    </citation>
    <scope>NUCLEOTIDE SEQUENCE</scope>
    <source>
        <strain evidence="2">H4N4</strain>
    </source>
</reference>
<dbReference type="EMBL" id="JAMGZJ010000078">
    <property type="protein sequence ID" value="MCU6671188.1"/>
    <property type="molecule type" value="Genomic_DNA"/>
</dbReference>
<gene>
    <name evidence="2" type="ORF">M8013_20900</name>
</gene>
<dbReference type="AlphaFoldDB" id="A0A9J6QK24"/>
<feature type="signal peptide" evidence="1">
    <location>
        <begin position="1"/>
        <end position="22"/>
    </location>
</feature>
<protein>
    <submittedName>
        <fullName evidence="2">Uncharacterized protein</fullName>
    </submittedName>
</protein>
<proteinExistence type="predicted"/>
<dbReference type="RefSeq" id="WP_271269685.1">
    <property type="nucleotide sequence ID" value="NZ_JAMGZJ010000078.1"/>
</dbReference>
<dbReference type="Proteomes" id="UP001061282">
    <property type="component" value="Unassembled WGS sequence"/>
</dbReference>
<comment type="caution">
    <text evidence="2">The sequence shown here is derived from an EMBL/GenBank/DDBJ whole genome shotgun (WGS) entry which is preliminary data.</text>
</comment>
<evidence type="ECO:0000256" key="1">
    <source>
        <dbReference type="SAM" id="SignalP"/>
    </source>
</evidence>
<organism evidence="2 3">
    <name type="scientific">Silvania confinis</name>
    <dbReference type="NCBI Taxonomy" id="2926470"/>
    <lineage>
        <taxon>Bacteria</taxon>
        <taxon>Pseudomonadati</taxon>
        <taxon>Pseudomonadota</taxon>
        <taxon>Gammaproteobacteria</taxon>
        <taxon>Enterobacterales</taxon>
        <taxon>Enterobacteriaceae</taxon>
        <taxon>Silvania</taxon>
    </lineage>
</organism>
<evidence type="ECO:0000313" key="2">
    <source>
        <dbReference type="EMBL" id="MCU6671188.1"/>
    </source>
</evidence>
<accession>A0A9J6QK24</accession>
<feature type="chain" id="PRO_5039930550" evidence="1">
    <location>
        <begin position="23"/>
        <end position="127"/>
    </location>
</feature>